<evidence type="ECO:0000313" key="2">
    <source>
        <dbReference type="EMBL" id="RDY00816.1"/>
    </source>
</evidence>
<sequence>KSGKYIPTKKDGTEILRSSWNEYQKTRFLGKTYDNYDNITKILQSLPRQWRPQVTALKVSKDLKKLPMEELLGTLKVHQIELNKDEGQRKGKSIALNTQKVSKGSSSKAFKDDESCEKASKEEGFDEDRLSFISRKIHFM</sequence>
<feature type="non-terminal residue" evidence="2">
    <location>
        <position position="1"/>
    </location>
</feature>
<organism evidence="2 3">
    <name type="scientific">Mucuna pruriens</name>
    <name type="common">Velvet bean</name>
    <name type="synonym">Dolichos pruriens</name>
    <dbReference type="NCBI Taxonomy" id="157652"/>
    <lineage>
        <taxon>Eukaryota</taxon>
        <taxon>Viridiplantae</taxon>
        <taxon>Streptophyta</taxon>
        <taxon>Embryophyta</taxon>
        <taxon>Tracheophyta</taxon>
        <taxon>Spermatophyta</taxon>
        <taxon>Magnoliopsida</taxon>
        <taxon>eudicotyledons</taxon>
        <taxon>Gunneridae</taxon>
        <taxon>Pentapetalae</taxon>
        <taxon>rosids</taxon>
        <taxon>fabids</taxon>
        <taxon>Fabales</taxon>
        <taxon>Fabaceae</taxon>
        <taxon>Papilionoideae</taxon>
        <taxon>50 kb inversion clade</taxon>
        <taxon>NPAAA clade</taxon>
        <taxon>indigoferoid/millettioid clade</taxon>
        <taxon>Phaseoleae</taxon>
        <taxon>Mucuna</taxon>
    </lineage>
</organism>
<dbReference type="Proteomes" id="UP000257109">
    <property type="component" value="Unassembled WGS sequence"/>
</dbReference>
<evidence type="ECO:0000256" key="1">
    <source>
        <dbReference type="SAM" id="MobiDB-lite"/>
    </source>
</evidence>
<accession>A0A371HDE6</accession>
<dbReference type="EMBL" id="QJKJ01002898">
    <property type="protein sequence ID" value="RDY00816.1"/>
    <property type="molecule type" value="Genomic_DNA"/>
</dbReference>
<feature type="compositionally biased region" description="Basic and acidic residues" evidence="1">
    <location>
        <begin position="109"/>
        <end position="118"/>
    </location>
</feature>
<dbReference type="OrthoDB" id="1431642at2759"/>
<dbReference type="AlphaFoldDB" id="A0A371HDE6"/>
<protein>
    <recommendedName>
        <fullName evidence="4">UBN2 domain-containing protein</fullName>
    </recommendedName>
</protein>
<feature type="compositionally biased region" description="Polar residues" evidence="1">
    <location>
        <begin position="95"/>
        <end position="108"/>
    </location>
</feature>
<evidence type="ECO:0000313" key="3">
    <source>
        <dbReference type="Proteomes" id="UP000257109"/>
    </source>
</evidence>
<reference evidence="2" key="1">
    <citation type="submission" date="2018-05" db="EMBL/GenBank/DDBJ databases">
        <title>Draft genome of Mucuna pruriens seed.</title>
        <authorList>
            <person name="Nnadi N.E."/>
            <person name="Vos R."/>
            <person name="Hasami M.H."/>
            <person name="Devisetty U.K."/>
            <person name="Aguiy J.C."/>
        </authorList>
    </citation>
    <scope>NUCLEOTIDE SEQUENCE [LARGE SCALE GENOMIC DNA]</scope>
    <source>
        <strain evidence="2">JCA_2017</strain>
    </source>
</reference>
<comment type="caution">
    <text evidence="2">The sequence shown here is derived from an EMBL/GenBank/DDBJ whole genome shotgun (WGS) entry which is preliminary data.</text>
</comment>
<feature type="region of interest" description="Disordered" evidence="1">
    <location>
        <begin position="87"/>
        <end position="118"/>
    </location>
</feature>
<proteinExistence type="predicted"/>
<keyword evidence="3" id="KW-1185">Reference proteome</keyword>
<feature type="non-terminal residue" evidence="2">
    <location>
        <position position="140"/>
    </location>
</feature>
<name>A0A371HDE6_MUCPR</name>
<gene>
    <name evidence="2" type="ORF">CR513_15946</name>
</gene>
<evidence type="ECO:0008006" key="4">
    <source>
        <dbReference type="Google" id="ProtNLM"/>
    </source>
</evidence>